<reference evidence="1" key="1">
    <citation type="submission" date="2023-03" db="EMBL/GenBank/DDBJ databases">
        <authorList>
            <person name="Cremers G."/>
            <person name="Picone N."/>
        </authorList>
    </citation>
    <scope>NUCLEOTIDE SEQUENCE</scope>
    <source>
        <strain evidence="1">Sample_alias</strain>
    </source>
</reference>
<protein>
    <submittedName>
        <fullName evidence="1">Uncharacterized protein</fullName>
    </submittedName>
</protein>
<evidence type="ECO:0000313" key="1">
    <source>
        <dbReference type="EMBL" id="CAI9085742.1"/>
    </source>
</evidence>
<organism evidence="1 2">
    <name type="scientific">Candidatus Methylacidiphilum fumarolicum</name>
    <dbReference type="NCBI Taxonomy" id="591154"/>
    <lineage>
        <taxon>Bacteria</taxon>
        <taxon>Pseudomonadati</taxon>
        <taxon>Verrucomicrobiota</taxon>
        <taxon>Methylacidiphilae</taxon>
        <taxon>Methylacidiphilales</taxon>
        <taxon>Methylacidiphilaceae</taxon>
        <taxon>Methylacidiphilum (ex Ratnadevi et al. 2023)</taxon>
    </lineage>
</organism>
<gene>
    <name evidence="1" type="ORF">MFUM_1394</name>
</gene>
<sequence>MNVFASFSSSNRFFYNSEKVIQEILWENTIDTLPRLLPPIPANLLTFDQFPNNKAIESIPVEGGWLSLLVHPTQWPKDLLQVYYEDLVILFSCVKSKEVQQNNLQPIALCQYVQTCKKKKMVLENKNCPFNSMGICAIGTFQNQSLSVESLNHNSIGYYLGLTKQQVQSKLKIATEYLKNALKQKKAFCELLSNLSNS</sequence>
<accession>A0ABM9IDH9</accession>
<dbReference type="Proteomes" id="UP001161497">
    <property type="component" value="Chromosome"/>
</dbReference>
<proteinExistence type="predicted"/>
<dbReference type="RefSeq" id="WP_009061446.1">
    <property type="nucleotide sequence ID" value="NZ_JAHXRZ010000011.1"/>
</dbReference>
<keyword evidence="2" id="KW-1185">Reference proteome</keyword>
<name>A0ABM9IDH9_9BACT</name>
<evidence type="ECO:0000313" key="2">
    <source>
        <dbReference type="Proteomes" id="UP001161497"/>
    </source>
</evidence>
<dbReference type="EMBL" id="OX458932">
    <property type="protein sequence ID" value="CAI9085742.1"/>
    <property type="molecule type" value="Genomic_DNA"/>
</dbReference>